<dbReference type="EMBL" id="QZEI01000019">
    <property type="protein sequence ID" value="RLV60199.1"/>
    <property type="molecule type" value="Genomic_DNA"/>
</dbReference>
<evidence type="ECO:0000313" key="4">
    <source>
        <dbReference type="Proteomes" id="UP000281474"/>
    </source>
</evidence>
<dbReference type="SMART" id="SM00382">
    <property type="entry name" value="AAA"/>
    <property type="match status" value="1"/>
</dbReference>
<evidence type="ECO:0000313" key="3">
    <source>
        <dbReference type="EMBL" id="RLV60199.1"/>
    </source>
</evidence>
<dbReference type="GO" id="GO:0005524">
    <property type="term" value="F:ATP binding"/>
    <property type="evidence" value="ECO:0007669"/>
    <property type="project" value="UniProtKB-KW"/>
</dbReference>
<dbReference type="InterPro" id="IPR003959">
    <property type="entry name" value="ATPase_AAA_core"/>
</dbReference>
<dbReference type="PANTHER" id="PTHR23077">
    <property type="entry name" value="AAA-FAMILY ATPASE"/>
    <property type="match status" value="1"/>
</dbReference>
<evidence type="ECO:0000259" key="2">
    <source>
        <dbReference type="SMART" id="SM00382"/>
    </source>
</evidence>
<dbReference type="SUPFAM" id="SSF52540">
    <property type="entry name" value="P-loop containing nucleoside triphosphate hydrolases"/>
    <property type="match status" value="1"/>
</dbReference>
<name>A0A3L8PZJ3_9GAMM</name>
<dbReference type="InterPro" id="IPR027417">
    <property type="entry name" value="P-loop_NTPase"/>
</dbReference>
<feature type="region of interest" description="Disordered" evidence="1">
    <location>
        <begin position="23"/>
        <end position="62"/>
    </location>
</feature>
<gene>
    <name evidence="3" type="ORF">D5018_07995</name>
</gene>
<keyword evidence="4" id="KW-1185">Reference proteome</keyword>
<comment type="caution">
    <text evidence="3">The sequence shown here is derived from an EMBL/GenBank/DDBJ whole genome shotgun (WGS) entry which is preliminary data.</text>
</comment>
<accession>A0A3L8PZJ3</accession>
<feature type="compositionally biased region" description="Basic and acidic residues" evidence="1">
    <location>
        <begin position="26"/>
        <end position="39"/>
    </location>
</feature>
<reference evidence="3 4" key="1">
    <citation type="submission" date="2018-09" db="EMBL/GenBank/DDBJ databases">
        <title>Phylogeny of the Shewanellaceae, and recommendation for two new genera, Pseudoshewanella and Parashewanella.</title>
        <authorList>
            <person name="Wang G."/>
        </authorList>
    </citation>
    <scope>NUCLEOTIDE SEQUENCE [LARGE SCALE GENOMIC DNA]</scope>
    <source>
        <strain evidence="3 4">C51</strain>
    </source>
</reference>
<dbReference type="AlphaFoldDB" id="A0A3L8PZJ3"/>
<organism evidence="3 4">
    <name type="scientific">Parashewanella curva</name>
    <dbReference type="NCBI Taxonomy" id="2338552"/>
    <lineage>
        <taxon>Bacteria</taxon>
        <taxon>Pseudomonadati</taxon>
        <taxon>Pseudomonadota</taxon>
        <taxon>Gammaproteobacteria</taxon>
        <taxon>Alteromonadales</taxon>
        <taxon>Shewanellaceae</taxon>
        <taxon>Parashewanella</taxon>
    </lineage>
</organism>
<evidence type="ECO:0000256" key="1">
    <source>
        <dbReference type="SAM" id="MobiDB-lite"/>
    </source>
</evidence>
<proteinExistence type="predicted"/>
<dbReference type="Pfam" id="PF00004">
    <property type="entry name" value="AAA"/>
    <property type="match status" value="1"/>
</dbReference>
<feature type="domain" description="AAA+ ATPase" evidence="2">
    <location>
        <begin position="538"/>
        <end position="702"/>
    </location>
</feature>
<sequence length="1037" mass="116942">MPIRLFHSHPQKKLPKQKIKLTCRQPDNKKNSHISEKHTQQTHSNSAQAHQIAQSDKSAPSHKTIRATLVTRDEISENVFSETEYALCSIISQVDAALLNPSETFSSSGNKFRININGVCLLVIANPYLASSEIIINPNTKGLLKIQNNEVLLSESQQRIIEYDKVLVRAEVLNPDDVNSGVIYEGSNNNRAFTELFEIMVEGAPIFESHPVRITAPTILKHPDTTMPVKTAWLELQVTLSSPIFEQKPIQTPENKQENDTSNSQDTVKVFARLKHDNIQVSPTPEQRHLWYQPSHDSTDLFISATTENKSSNDNQLRLPQSSYRKLLMREKQASTKQQLVVQDTKTGYIFQAAPIYNIDTKKIGCSRCILPRESMMLHLKAHTQELPVAGYIQVEVSWHKVYQIQPQQNRLEIEALIKEQLSQVPIQVGMPYLVPLDSFHKYTHGMLEIKILKIDETTSEHNDVGKCDKIAYWMKEQTRLECTSSDASILEGAPLSQSILPKLSASLIKGLIGFDELASRVAKDCLSPHFSLKELAPKNFIIIWGEPGNGKSHFANNIAKCIAKSNDNIVRLQATSLLGSTAKETTELLEKAFRRGTQASDCKAEDEFSRNDMIVYLIDEADRLVVPQGREYTDSQVACETFFHNLTQPLKADSKPSEHLTLKSPTDFMVIFTTNKTPDHFSDSLTRDGRFDYFLNVGNPEVKSVEAIIRAKLEILTNESPNLDISQVNIELLSCIMAGRSTAKIISTIENAIKHAQHNQPLSQSNTKIRLTNMSLVCGDHQPEKVQQQRRDLLQKHFCALKHSEFMTAKEISCVTEMRFIIEDFKDTIGKCGVVFIEAPAGARKKVIARHLFKESTGFVHCDFMPQGLYRPEITFDHTLKECGDYPSNLVIIEDLGEIIRNTSEADLPNLFIHFLNLASQLSNNTLLVIFKDESCRLDKLPDYDLPVVSIVQLSRTIEEDDIISFLDNKYKDSDTPSSTILDIVNKGPMKISQTLTVLSNHVKADNARYKWDIIGLERAIQSCNQVGEKPSNIYS</sequence>
<dbReference type="Proteomes" id="UP000281474">
    <property type="component" value="Unassembled WGS sequence"/>
</dbReference>
<keyword evidence="3" id="KW-0547">Nucleotide-binding</keyword>
<feature type="compositionally biased region" description="Polar residues" evidence="1">
    <location>
        <begin position="41"/>
        <end position="58"/>
    </location>
</feature>
<dbReference type="Gene3D" id="3.40.50.300">
    <property type="entry name" value="P-loop containing nucleotide triphosphate hydrolases"/>
    <property type="match status" value="1"/>
</dbReference>
<dbReference type="InterPro" id="IPR050168">
    <property type="entry name" value="AAA_ATPase_domain"/>
</dbReference>
<dbReference type="CDD" id="cd00009">
    <property type="entry name" value="AAA"/>
    <property type="match status" value="1"/>
</dbReference>
<dbReference type="InterPro" id="IPR003593">
    <property type="entry name" value="AAA+_ATPase"/>
</dbReference>
<keyword evidence="3" id="KW-0067">ATP-binding</keyword>
<dbReference type="GO" id="GO:0016887">
    <property type="term" value="F:ATP hydrolysis activity"/>
    <property type="evidence" value="ECO:0007669"/>
    <property type="project" value="InterPro"/>
</dbReference>
<protein>
    <submittedName>
        <fullName evidence="3">ATP-binding protein</fullName>
    </submittedName>
</protein>